<comment type="caution">
    <text evidence="2">The sequence shown here is derived from an EMBL/GenBank/DDBJ whole genome shotgun (WGS) entry which is preliminary data.</text>
</comment>
<reference evidence="2 3" key="1">
    <citation type="submission" date="2014-10" db="EMBL/GenBank/DDBJ databases">
        <title>Draft genome of the hookworm Ancylostoma caninum.</title>
        <authorList>
            <person name="Mitreva M."/>
        </authorList>
    </citation>
    <scope>NUCLEOTIDE SEQUENCE [LARGE SCALE GENOMIC DNA]</scope>
    <source>
        <strain evidence="2 3">Baltimore</strain>
    </source>
</reference>
<accession>A0A368F619</accession>
<evidence type="ECO:0000256" key="1">
    <source>
        <dbReference type="SAM" id="MobiDB-lite"/>
    </source>
</evidence>
<organism evidence="2 3">
    <name type="scientific">Ancylostoma caninum</name>
    <name type="common">Dog hookworm</name>
    <dbReference type="NCBI Taxonomy" id="29170"/>
    <lineage>
        <taxon>Eukaryota</taxon>
        <taxon>Metazoa</taxon>
        <taxon>Ecdysozoa</taxon>
        <taxon>Nematoda</taxon>
        <taxon>Chromadorea</taxon>
        <taxon>Rhabditida</taxon>
        <taxon>Rhabditina</taxon>
        <taxon>Rhabditomorpha</taxon>
        <taxon>Strongyloidea</taxon>
        <taxon>Ancylostomatidae</taxon>
        <taxon>Ancylostomatinae</taxon>
        <taxon>Ancylostoma</taxon>
    </lineage>
</organism>
<feature type="compositionally biased region" description="Basic and acidic residues" evidence="1">
    <location>
        <begin position="1"/>
        <end position="13"/>
    </location>
</feature>
<evidence type="ECO:0000313" key="3">
    <source>
        <dbReference type="Proteomes" id="UP000252519"/>
    </source>
</evidence>
<dbReference type="Proteomes" id="UP000252519">
    <property type="component" value="Unassembled WGS sequence"/>
</dbReference>
<name>A0A368F619_ANCCA</name>
<dbReference type="EMBL" id="JOJR01003905">
    <property type="protein sequence ID" value="RCN27556.1"/>
    <property type="molecule type" value="Genomic_DNA"/>
</dbReference>
<dbReference type="AlphaFoldDB" id="A0A368F619"/>
<proteinExistence type="predicted"/>
<feature type="region of interest" description="Disordered" evidence="1">
    <location>
        <begin position="1"/>
        <end position="67"/>
    </location>
</feature>
<evidence type="ECO:0000313" key="2">
    <source>
        <dbReference type="EMBL" id="RCN27556.1"/>
    </source>
</evidence>
<protein>
    <submittedName>
        <fullName evidence="2">Uncharacterized protein</fullName>
    </submittedName>
</protein>
<gene>
    <name evidence="2" type="ORF">ANCCAN_26709</name>
</gene>
<keyword evidence="3" id="KW-1185">Reference proteome</keyword>
<sequence>MRHRPTRTDRDFAGDPLEANQPILGQRQMVRPPSLSEAAVSTSSRKAACRTASEGLQRHPFRPDQIR</sequence>